<evidence type="ECO:0000313" key="2">
    <source>
        <dbReference type="EMBL" id="NII41520.1"/>
    </source>
</evidence>
<accession>A0ABX0T7S4</accession>
<gene>
    <name evidence="2" type="ORF">E9228_002167</name>
</gene>
<evidence type="ECO:0000313" key="3">
    <source>
        <dbReference type="Proteomes" id="UP001318300"/>
    </source>
</evidence>
<name>A0ABX0T7S4_9MICO</name>
<feature type="chain" id="PRO_5047189871" evidence="1">
    <location>
        <begin position="24"/>
        <end position="174"/>
    </location>
</feature>
<keyword evidence="1" id="KW-0732">Signal</keyword>
<dbReference type="RefSeq" id="WP_166780554.1">
    <property type="nucleotide sequence ID" value="NZ_JAAOYO010000003.1"/>
</dbReference>
<keyword evidence="3" id="KW-1185">Reference proteome</keyword>
<comment type="caution">
    <text evidence="2">The sequence shown here is derived from an EMBL/GenBank/DDBJ whole genome shotgun (WGS) entry which is preliminary data.</text>
</comment>
<reference evidence="2 3" key="1">
    <citation type="submission" date="2020-03" db="EMBL/GenBank/DDBJ databases">
        <title>Above-ground endophytic microbial communities from plants in different locations in the United States.</title>
        <authorList>
            <person name="Frank C."/>
        </authorList>
    </citation>
    <scope>NUCLEOTIDE SEQUENCE [LARGE SCALE GENOMIC DNA]</scope>
    <source>
        <strain evidence="2 3">WW7</strain>
    </source>
</reference>
<dbReference type="EMBL" id="JAAOYO010000003">
    <property type="protein sequence ID" value="NII41520.1"/>
    <property type="molecule type" value="Genomic_DNA"/>
</dbReference>
<feature type="signal peptide" evidence="1">
    <location>
        <begin position="1"/>
        <end position="23"/>
    </location>
</feature>
<proteinExistence type="predicted"/>
<evidence type="ECO:0000256" key="1">
    <source>
        <dbReference type="SAM" id="SignalP"/>
    </source>
</evidence>
<sequence length="174" mass="17862">MTRLRLGTLAAAALLAAGLLTVAGCSSESSGSRARMYDSVSSMADDSSLVVTGTVGEQRVADDVADAGSTTLSTVRVVDTAKTDADHPAGSTVVVRQHGTARSSDPGMLLEEGSTYLLYLSPSALDGDLASQYFVTGGAAGVYVGEDGRSDFRRGMDEGDELPDRLTLADALHG</sequence>
<dbReference type="Proteomes" id="UP001318300">
    <property type="component" value="Unassembled WGS sequence"/>
</dbReference>
<protein>
    <submittedName>
        <fullName evidence="2">Uncharacterized protein</fullName>
    </submittedName>
</protein>
<dbReference type="PROSITE" id="PS51257">
    <property type="entry name" value="PROKAR_LIPOPROTEIN"/>
    <property type="match status" value="1"/>
</dbReference>
<organism evidence="2 3">
    <name type="scientific">Curtobacterium salicis</name>
    <dbReference type="NCBI Taxonomy" id="1779862"/>
    <lineage>
        <taxon>Bacteria</taxon>
        <taxon>Bacillati</taxon>
        <taxon>Actinomycetota</taxon>
        <taxon>Actinomycetes</taxon>
        <taxon>Micrococcales</taxon>
        <taxon>Microbacteriaceae</taxon>
        <taxon>Curtobacterium</taxon>
    </lineage>
</organism>